<keyword evidence="4" id="KW-0812">Transmembrane</keyword>
<feature type="domain" description="TLC" evidence="7">
    <location>
        <begin position="71"/>
        <end position="271"/>
    </location>
</feature>
<dbReference type="PANTHER" id="PTHR12560:SF0">
    <property type="entry name" value="LD18904P"/>
    <property type="match status" value="1"/>
</dbReference>
<evidence type="ECO:0000256" key="5">
    <source>
        <dbReference type="ARBA" id="ARBA00022989"/>
    </source>
</evidence>
<dbReference type="SMART" id="SM00724">
    <property type="entry name" value="TLC"/>
    <property type="match status" value="1"/>
</dbReference>
<dbReference type="GO" id="GO:0016020">
    <property type="term" value="C:membrane"/>
    <property type="evidence" value="ECO:0007669"/>
    <property type="project" value="UniProtKB-SubCell"/>
</dbReference>
<evidence type="ECO:0000256" key="3">
    <source>
        <dbReference type="ARBA" id="ARBA00004991"/>
    </source>
</evidence>
<reference evidence="8" key="1">
    <citation type="submission" date="2020-11" db="EMBL/GenBank/DDBJ databases">
        <authorList>
            <person name="Tran Van P."/>
        </authorList>
    </citation>
    <scope>NUCLEOTIDE SEQUENCE</scope>
</reference>
<sequence>MKRFVFDPIGVAAGLRPKEANHGQKSDPYSSGVTKFTQNHVENHHRIRKRNISALSKFSDIRDPPRLATLMNVSDVSMRTVFYACMFLYGLSVLWGKDWLWDSRLCFVDFPFHDLPKDIRRYYLVEMGFYIFLLESEGLERKRTEFWVELFHHTVTLVLLVLSFCIHGHRVGSIVLLLHNPHAVLILLINQDGEHPCPHHSRFMKASLTEHKNDVGGSLSFQASKAMKHLSKPNWSNILLMLTTVVFLASRIILFPCLILLPADSMREPLGACLSSNHNPRRRFPANTLTAGGYMDEYTSTQVLILTHTQEYQDDSLVPPPVPEPREEE</sequence>
<keyword evidence="9" id="KW-1185">Reference proteome</keyword>
<name>A0A7R8XJ56_9CRUS</name>
<keyword evidence="6" id="KW-0472">Membrane</keyword>
<evidence type="ECO:0000256" key="4">
    <source>
        <dbReference type="ARBA" id="ARBA00022692"/>
    </source>
</evidence>
<dbReference type="GO" id="GO:0046513">
    <property type="term" value="P:ceramide biosynthetic process"/>
    <property type="evidence" value="ECO:0007669"/>
    <property type="project" value="InterPro"/>
</dbReference>
<evidence type="ECO:0000256" key="2">
    <source>
        <dbReference type="ARBA" id="ARBA00004760"/>
    </source>
</evidence>
<evidence type="ECO:0000256" key="1">
    <source>
        <dbReference type="ARBA" id="ARBA00004141"/>
    </source>
</evidence>
<evidence type="ECO:0000256" key="6">
    <source>
        <dbReference type="ARBA" id="ARBA00023136"/>
    </source>
</evidence>
<dbReference type="InterPro" id="IPR006634">
    <property type="entry name" value="TLC-dom"/>
</dbReference>
<dbReference type="EMBL" id="CAJPEV010001935">
    <property type="protein sequence ID" value="CAG0894968.1"/>
    <property type="molecule type" value="Genomic_DNA"/>
</dbReference>
<accession>A0A7R8XJ56</accession>
<dbReference type="OrthoDB" id="7303375at2759"/>
<gene>
    <name evidence="8" type="ORF">DSTB1V02_LOCUS8460</name>
</gene>
<dbReference type="PANTHER" id="PTHR12560">
    <property type="entry name" value="LONGEVITY ASSURANCE FACTOR 1 LAG1"/>
    <property type="match status" value="1"/>
</dbReference>
<evidence type="ECO:0000259" key="7">
    <source>
        <dbReference type="SMART" id="SM00724"/>
    </source>
</evidence>
<protein>
    <recommendedName>
        <fullName evidence="7">TLC domain-containing protein</fullName>
    </recommendedName>
</protein>
<comment type="pathway">
    <text evidence="3">Sphingolipid metabolism.</text>
</comment>
<dbReference type="Pfam" id="PF03798">
    <property type="entry name" value="TRAM_LAG1_CLN8"/>
    <property type="match status" value="1"/>
</dbReference>
<comment type="pathway">
    <text evidence="2">Lipid metabolism; sphingolipid metabolism.</text>
</comment>
<proteinExistence type="predicted"/>
<dbReference type="EMBL" id="LR901452">
    <property type="protein sequence ID" value="CAD7248649.1"/>
    <property type="molecule type" value="Genomic_DNA"/>
</dbReference>
<dbReference type="GO" id="GO:0050291">
    <property type="term" value="F:sphingosine N-acyltransferase activity"/>
    <property type="evidence" value="ECO:0007669"/>
    <property type="project" value="InterPro"/>
</dbReference>
<dbReference type="Proteomes" id="UP000677054">
    <property type="component" value="Unassembled WGS sequence"/>
</dbReference>
<evidence type="ECO:0000313" key="8">
    <source>
        <dbReference type="EMBL" id="CAD7248649.1"/>
    </source>
</evidence>
<comment type="subcellular location">
    <subcellularLocation>
        <location evidence="1">Membrane</location>
        <topology evidence="1">Multi-pass membrane protein</topology>
    </subcellularLocation>
</comment>
<dbReference type="AlphaFoldDB" id="A0A7R8XJ56"/>
<dbReference type="UniPathway" id="UPA00222"/>
<evidence type="ECO:0000313" key="9">
    <source>
        <dbReference type="Proteomes" id="UP000677054"/>
    </source>
</evidence>
<organism evidence="8">
    <name type="scientific">Darwinula stevensoni</name>
    <dbReference type="NCBI Taxonomy" id="69355"/>
    <lineage>
        <taxon>Eukaryota</taxon>
        <taxon>Metazoa</taxon>
        <taxon>Ecdysozoa</taxon>
        <taxon>Arthropoda</taxon>
        <taxon>Crustacea</taxon>
        <taxon>Oligostraca</taxon>
        <taxon>Ostracoda</taxon>
        <taxon>Podocopa</taxon>
        <taxon>Podocopida</taxon>
        <taxon>Darwinulocopina</taxon>
        <taxon>Darwinuloidea</taxon>
        <taxon>Darwinulidae</taxon>
        <taxon>Darwinula</taxon>
    </lineage>
</organism>
<dbReference type="InterPro" id="IPR016439">
    <property type="entry name" value="Lag1/Lac1-like"/>
</dbReference>
<keyword evidence="5" id="KW-1133">Transmembrane helix</keyword>